<protein>
    <recommendedName>
        <fullName evidence="4">Transmembrane protein</fullName>
    </recommendedName>
</protein>
<evidence type="ECO:0000313" key="2">
    <source>
        <dbReference type="EMBL" id="QEG21980.1"/>
    </source>
</evidence>
<dbReference type="PROSITE" id="PS51257">
    <property type="entry name" value="PROKAR_LIPOPROTEIN"/>
    <property type="match status" value="1"/>
</dbReference>
<keyword evidence="1" id="KW-0812">Transmembrane</keyword>
<reference evidence="2 3" key="1">
    <citation type="submission" date="2019-08" db="EMBL/GenBank/DDBJ databases">
        <title>Deep-cultivation of Planctomycetes and their phenomic and genomic characterization uncovers novel biology.</title>
        <authorList>
            <person name="Wiegand S."/>
            <person name="Jogler M."/>
            <person name="Boedeker C."/>
            <person name="Pinto D."/>
            <person name="Vollmers J."/>
            <person name="Rivas-Marin E."/>
            <person name="Kohn T."/>
            <person name="Peeters S.H."/>
            <person name="Heuer A."/>
            <person name="Rast P."/>
            <person name="Oberbeckmann S."/>
            <person name="Bunk B."/>
            <person name="Jeske O."/>
            <person name="Meyerdierks A."/>
            <person name="Storesund J.E."/>
            <person name="Kallscheuer N."/>
            <person name="Luecker S."/>
            <person name="Lage O.M."/>
            <person name="Pohl T."/>
            <person name="Merkel B.J."/>
            <person name="Hornburger P."/>
            <person name="Mueller R.-W."/>
            <person name="Bruemmer F."/>
            <person name="Labrenz M."/>
            <person name="Spormann A.M."/>
            <person name="Op den Camp H."/>
            <person name="Overmann J."/>
            <person name="Amann R."/>
            <person name="Jetten M.S.M."/>
            <person name="Mascher T."/>
            <person name="Medema M.H."/>
            <person name="Devos D.P."/>
            <person name="Kaster A.-K."/>
            <person name="Ovreas L."/>
            <person name="Rohde M."/>
            <person name="Galperin M.Y."/>
            <person name="Jogler C."/>
        </authorList>
    </citation>
    <scope>NUCLEOTIDE SEQUENCE [LARGE SCALE GENOMIC DNA]</scope>
    <source>
        <strain evidence="2 3">FC18</strain>
    </source>
</reference>
<evidence type="ECO:0008006" key="4">
    <source>
        <dbReference type="Google" id="ProtNLM"/>
    </source>
</evidence>
<dbReference type="AlphaFoldDB" id="A0A5B9PAM1"/>
<feature type="transmembrane region" description="Helical" evidence="1">
    <location>
        <begin position="111"/>
        <end position="136"/>
    </location>
</feature>
<dbReference type="Proteomes" id="UP000322214">
    <property type="component" value="Chromosome"/>
</dbReference>
<name>A0A5B9PAM1_9BACT</name>
<keyword evidence="3" id="KW-1185">Reference proteome</keyword>
<keyword evidence="1" id="KW-1133">Transmembrane helix</keyword>
<dbReference type="EMBL" id="CP042912">
    <property type="protein sequence ID" value="QEG21980.1"/>
    <property type="molecule type" value="Genomic_DNA"/>
</dbReference>
<sequence>MQRFEIRYLLFCITLIAACIAIWQFPKTEPNPANGVDYSFLINFRPIGLIASVTIFMHVACDAAGLTSVPRWLVAILTPSLAMLGWWLWWVTRINQSNVHHPITIGPFEVLIIHLVTFTISFAIISGALSLVRSWFHLTIEHRRDVAG</sequence>
<feature type="transmembrane region" description="Helical" evidence="1">
    <location>
        <begin position="7"/>
        <end position="26"/>
    </location>
</feature>
<dbReference type="KEGG" id="mff:MFFC18_18410"/>
<evidence type="ECO:0000313" key="3">
    <source>
        <dbReference type="Proteomes" id="UP000322214"/>
    </source>
</evidence>
<organism evidence="2 3">
    <name type="scientific">Mariniblastus fucicola</name>
    <dbReference type="NCBI Taxonomy" id="980251"/>
    <lineage>
        <taxon>Bacteria</taxon>
        <taxon>Pseudomonadati</taxon>
        <taxon>Planctomycetota</taxon>
        <taxon>Planctomycetia</taxon>
        <taxon>Pirellulales</taxon>
        <taxon>Pirellulaceae</taxon>
        <taxon>Mariniblastus</taxon>
    </lineage>
</organism>
<proteinExistence type="predicted"/>
<feature type="transmembrane region" description="Helical" evidence="1">
    <location>
        <begin position="38"/>
        <end position="60"/>
    </location>
</feature>
<gene>
    <name evidence="2" type="ORF">MFFC18_18410</name>
</gene>
<keyword evidence="1" id="KW-0472">Membrane</keyword>
<accession>A0A5B9PAM1</accession>
<feature type="transmembrane region" description="Helical" evidence="1">
    <location>
        <begin position="72"/>
        <end position="91"/>
    </location>
</feature>
<evidence type="ECO:0000256" key="1">
    <source>
        <dbReference type="SAM" id="Phobius"/>
    </source>
</evidence>